<keyword evidence="10 13" id="KW-1133">Transmembrane helix</keyword>
<name>A0A1M5PY42_9FIRM</name>
<dbReference type="GO" id="GO:0008237">
    <property type="term" value="F:metallopeptidase activity"/>
    <property type="evidence" value="ECO:0007669"/>
    <property type="project" value="UniProtKB-KW"/>
</dbReference>
<dbReference type="PANTHER" id="PTHR35864">
    <property type="entry name" value="ZINC METALLOPROTEASE MJ0611-RELATED"/>
    <property type="match status" value="1"/>
</dbReference>
<keyword evidence="16" id="KW-1185">Reference proteome</keyword>
<comment type="subcellular location">
    <subcellularLocation>
        <location evidence="2">Cell membrane</location>
        <topology evidence="2">Multi-pass membrane protein</topology>
    </subcellularLocation>
</comment>
<feature type="transmembrane region" description="Helical" evidence="13">
    <location>
        <begin position="80"/>
        <end position="103"/>
    </location>
</feature>
<dbReference type="CDD" id="cd06158">
    <property type="entry name" value="S2P-M50_like_1"/>
    <property type="match status" value="1"/>
</dbReference>
<dbReference type="RefSeq" id="WP_072723650.1">
    <property type="nucleotide sequence ID" value="NZ_FQXH01000007.1"/>
</dbReference>
<evidence type="ECO:0000256" key="1">
    <source>
        <dbReference type="ARBA" id="ARBA00001947"/>
    </source>
</evidence>
<dbReference type="GO" id="GO:0005886">
    <property type="term" value="C:plasma membrane"/>
    <property type="evidence" value="ECO:0007669"/>
    <property type="project" value="UniProtKB-SubCell"/>
</dbReference>
<proteinExistence type="inferred from homology"/>
<evidence type="ECO:0000256" key="8">
    <source>
        <dbReference type="ARBA" id="ARBA00022801"/>
    </source>
</evidence>
<evidence type="ECO:0000256" key="13">
    <source>
        <dbReference type="SAM" id="Phobius"/>
    </source>
</evidence>
<dbReference type="Proteomes" id="UP000242520">
    <property type="component" value="Unassembled WGS sequence"/>
</dbReference>
<evidence type="ECO:0000256" key="10">
    <source>
        <dbReference type="ARBA" id="ARBA00022989"/>
    </source>
</evidence>
<keyword evidence="4" id="KW-1003">Cell membrane</keyword>
<dbReference type="STRING" id="1123350.SAMN02744040_00678"/>
<keyword evidence="6 13" id="KW-0812">Transmembrane</keyword>
<comment type="similarity">
    <text evidence="3">Belongs to the peptidase M50B family.</text>
</comment>
<evidence type="ECO:0000259" key="14">
    <source>
        <dbReference type="Pfam" id="PF02163"/>
    </source>
</evidence>
<gene>
    <name evidence="15" type="ORF">SAMN02744040_00678</name>
</gene>
<feature type="transmembrane region" description="Helical" evidence="13">
    <location>
        <begin position="12"/>
        <end position="31"/>
    </location>
</feature>
<feature type="transmembrane region" description="Helical" evidence="13">
    <location>
        <begin position="115"/>
        <end position="136"/>
    </location>
</feature>
<evidence type="ECO:0000256" key="11">
    <source>
        <dbReference type="ARBA" id="ARBA00023049"/>
    </source>
</evidence>
<evidence type="ECO:0000313" key="15">
    <source>
        <dbReference type="EMBL" id="SHH06744.1"/>
    </source>
</evidence>
<evidence type="ECO:0000313" key="16">
    <source>
        <dbReference type="Proteomes" id="UP000242520"/>
    </source>
</evidence>
<evidence type="ECO:0000256" key="9">
    <source>
        <dbReference type="ARBA" id="ARBA00022833"/>
    </source>
</evidence>
<dbReference type="Pfam" id="PF02163">
    <property type="entry name" value="Peptidase_M50"/>
    <property type="match status" value="1"/>
</dbReference>
<keyword evidence="8" id="KW-0378">Hydrolase</keyword>
<keyword evidence="7" id="KW-0479">Metal-binding</keyword>
<feature type="domain" description="Peptidase M50" evidence="14">
    <location>
        <begin position="116"/>
        <end position="174"/>
    </location>
</feature>
<evidence type="ECO:0000256" key="4">
    <source>
        <dbReference type="ARBA" id="ARBA00022475"/>
    </source>
</evidence>
<dbReference type="EMBL" id="FQXH01000007">
    <property type="protein sequence ID" value="SHH06744.1"/>
    <property type="molecule type" value="Genomic_DNA"/>
</dbReference>
<evidence type="ECO:0000256" key="12">
    <source>
        <dbReference type="ARBA" id="ARBA00023136"/>
    </source>
</evidence>
<dbReference type="InterPro" id="IPR008915">
    <property type="entry name" value="Peptidase_M50"/>
</dbReference>
<dbReference type="GO" id="GO:0046872">
    <property type="term" value="F:metal ion binding"/>
    <property type="evidence" value="ECO:0007669"/>
    <property type="project" value="UniProtKB-KW"/>
</dbReference>
<evidence type="ECO:0000256" key="5">
    <source>
        <dbReference type="ARBA" id="ARBA00022670"/>
    </source>
</evidence>
<dbReference type="InterPro" id="IPR052348">
    <property type="entry name" value="Metallopeptidase_M50B"/>
</dbReference>
<accession>A0A1M5PY42</accession>
<evidence type="ECO:0000256" key="3">
    <source>
        <dbReference type="ARBA" id="ARBA00007931"/>
    </source>
</evidence>
<protein>
    <submittedName>
        <fullName evidence="15">Zn-dependent protease (Includes SpoIVFB)</fullName>
    </submittedName>
</protein>
<organism evidence="15 16">
    <name type="scientific">Tepidibacter thalassicus DSM 15285</name>
    <dbReference type="NCBI Taxonomy" id="1123350"/>
    <lineage>
        <taxon>Bacteria</taxon>
        <taxon>Bacillati</taxon>
        <taxon>Bacillota</taxon>
        <taxon>Clostridia</taxon>
        <taxon>Peptostreptococcales</taxon>
        <taxon>Peptostreptococcaceae</taxon>
        <taxon>Tepidibacter</taxon>
    </lineage>
</organism>
<keyword evidence="9" id="KW-0862">Zinc</keyword>
<dbReference type="PANTHER" id="PTHR35864:SF1">
    <property type="entry name" value="ZINC METALLOPROTEASE YWHC-RELATED"/>
    <property type="match status" value="1"/>
</dbReference>
<keyword evidence="11" id="KW-0482">Metalloprotease</keyword>
<dbReference type="GO" id="GO:0006508">
    <property type="term" value="P:proteolysis"/>
    <property type="evidence" value="ECO:0007669"/>
    <property type="project" value="UniProtKB-KW"/>
</dbReference>
<keyword evidence="12 13" id="KW-0472">Membrane</keyword>
<reference evidence="16" key="1">
    <citation type="submission" date="2016-11" db="EMBL/GenBank/DDBJ databases">
        <authorList>
            <person name="Varghese N."/>
            <person name="Submissions S."/>
        </authorList>
    </citation>
    <scope>NUCLEOTIDE SEQUENCE [LARGE SCALE GENOMIC DNA]</scope>
    <source>
        <strain evidence="16">DSM 15285</strain>
    </source>
</reference>
<dbReference type="AlphaFoldDB" id="A0A1M5PY42"/>
<dbReference type="InterPro" id="IPR044537">
    <property type="entry name" value="Rip2-like"/>
</dbReference>
<evidence type="ECO:0000256" key="2">
    <source>
        <dbReference type="ARBA" id="ARBA00004651"/>
    </source>
</evidence>
<comment type="cofactor">
    <cofactor evidence="1">
        <name>Zn(2+)</name>
        <dbReference type="ChEBI" id="CHEBI:29105"/>
    </cofactor>
</comment>
<evidence type="ECO:0000256" key="7">
    <source>
        <dbReference type="ARBA" id="ARBA00022723"/>
    </source>
</evidence>
<sequence length="198" mass="22346">MIIDFLANIPGILLAVSVHEFGHGAVAYLLGDDTAKNEGRLTIDPIKHIDPIGFLMLIIAHFGWAKPVPVNSNNLKNKRLGMFLISLAGPVFNIIMAIITLHILNFEHFYIEMYAVHRILVNIVGINIGFAVFNLLPIPPLDGSKILLSILPNKLQYYYWKYENIGTIVLFFLVFTDKIGYILTPILNIVRNLIFTFI</sequence>
<keyword evidence="5 15" id="KW-0645">Protease</keyword>
<evidence type="ECO:0000256" key="6">
    <source>
        <dbReference type="ARBA" id="ARBA00022692"/>
    </source>
</evidence>
<dbReference type="OrthoDB" id="9800627at2"/>